<dbReference type="GeneID" id="104722228"/>
<feature type="compositionally biased region" description="Basic residues" evidence="1">
    <location>
        <begin position="290"/>
        <end position="306"/>
    </location>
</feature>
<dbReference type="InterPro" id="IPR021714">
    <property type="entry name" value="URB1_N"/>
</dbReference>
<accession>A0ABM0UBD3</accession>
<dbReference type="Pfam" id="PF11707">
    <property type="entry name" value="Npa1"/>
    <property type="match status" value="1"/>
</dbReference>
<gene>
    <name evidence="4" type="primary">LOC104722228</name>
</gene>
<evidence type="ECO:0000256" key="1">
    <source>
        <dbReference type="SAM" id="MobiDB-lite"/>
    </source>
</evidence>
<dbReference type="Proteomes" id="UP000694864">
    <property type="component" value="Chromosome 11"/>
</dbReference>
<protein>
    <submittedName>
        <fullName evidence="4">Uncharacterized protein LOC104722228 isoform X1</fullName>
    </submittedName>
</protein>
<proteinExistence type="predicted"/>
<name>A0ABM0UBD3_CAMSA</name>
<dbReference type="RefSeq" id="XP_010438670.1">
    <property type="nucleotide sequence ID" value="XM_010440368.2"/>
</dbReference>
<reference evidence="4" key="2">
    <citation type="submission" date="2025-08" db="UniProtKB">
        <authorList>
            <consortium name="RefSeq"/>
        </authorList>
    </citation>
    <scope>IDENTIFICATION</scope>
    <source>
        <tissue evidence="4">Leaf</tissue>
    </source>
</reference>
<reference evidence="3" key="1">
    <citation type="journal article" date="2014" name="Nat. Commun.">
        <title>The emerging biofuel crop Camelina sativa retains a highly undifferentiated hexaploid genome structure.</title>
        <authorList>
            <person name="Kagale S."/>
            <person name="Koh C."/>
            <person name="Nixon J."/>
            <person name="Bollina V."/>
            <person name="Clarke W.E."/>
            <person name="Tuteja R."/>
            <person name="Spillane C."/>
            <person name="Robinson S.J."/>
            <person name="Links M.G."/>
            <person name="Clarke C."/>
            <person name="Higgins E.E."/>
            <person name="Huebert T."/>
            <person name="Sharpe A.G."/>
            <person name="Parkin I.A."/>
        </authorList>
    </citation>
    <scope>NUCLEOTIDE SEQUENCE [LARGE SCALE GENOMIC DNA]</scope>
    <source>
        <strain evidence="3">cv. DH55</strain>
    </source>
</reference>
<evidence type="ECO:0000313" key="4">
    <source>
        <dbReference type="RefSeq" id="XP_010438670.1"/>
    </source>
</evidence>
<evidence type="ECO:0000259" key="2">
    <source>
        <dbReference type="Pfam" id="PF11707"/>
    </source>
</evidence>
<sequence length="426" mass="47661">MYFNVLRGLGKDDEDTVAYVLSTLKDKILVEESLILPSLRSVLFGNVTLEQLASISAREDDRIASELAHDVLVKVCTDPSNGLMPDAKRKLGGNSDRLLMLMKKLRAVEIGYHKDLLLAIVRGRPSLASAFFDEFPYNMEDFASPSCHCRFSSISLAAELVSSVRTSCSFDFLSADQRATSPGGSDVQTIMKCLCPRPFSRSLITKGMLHSDFLVRHVTLRFMLETLRLLDSFVASWNLCSSHRCSVEQIQVSLEQNVMGEVRSFYPEFQVLWTLLKPLDGSSKTEKPSSKRKTKLDRGLSRQKRFKQSEKDVSDEEAGDIVVVGIGSDKDSLADDNVDAHMTNQEDAEREYLGIVSEIWASELCFKPIDSVGEAEKWFHLKLLDALKIYVCAVHNVLEGAFDVFMKFVSNSLNLPAELQRACCLC</sequence>
<dbReference type="InterPro" id="IPR039844">
    <property type="entry name" value="URB1"/>
</dbReference>
<dbReference type="PANTHER" id="PTHR13500">
    <property type="entry name" value="NUCLEOLAR PRERIBOSOMAL-ASSOCIATED PROTEIN 1"/>
    <property type="match status" value="1"/>
</dbReference>
<organism evidence="3 4">
    <name type="scientific">Camelina sativa</name>
    <name type="common">False flax</name>
    <name type="synonym">Myagrum sativum</name>
    <dbReference type="NCBI Taxonomy" id="90675"/>
    <lineage>
        <taxon>Eukaryota</taxon>
        <taxon>Viridiplantae</taxon>
        <taxon>Streptophyta</taxon>
        <taxon>Embryophyta</taxon>
        <taxon>Tracheophyta</taxon>
        <taxon>Spermatophyta</taxon>
        <taxon>Magnoliopsida</taxon>
        <taxon>eudicotyledons</taxon>
        <taxon>Gunneridae</taxon>
        <taxon>Pentapetalae</taxon>
        <taxon>rosids</taxon>
        <taxon>malvids</taxon>
        <taxon>Brassicales</taxon>
        <taxon>Brassicaceae</taxon>
        <taxon>Camelineae</taxon>
        <taxon>Camelina</taxon>
    </lineage>
</organism>
<evidence type="ECO:0000313" key="3">
    <source>
        <dbReference type="Proteomes" id="UP000694864"/>
    </source>
</evidence>
<keyword evidence="3" id="KW-1185">Reference proteome</keyword>
<dbReference type="PANTHER" id="PTHR13500:SF0">
    <property type="entry name" value="NUCLEOLAR PRE-RIBOSOMAL-ASSOCIATED PROTEIN 1"/>
    <property type="match status" value="1"/>
</dbReference>
<feature type="domain" description="URB1 N-terminal" evidence="2">
    <location>
        <begin position="4"/>
        <end position="144"/>
    </location>
</feature>
<feature type="region of interest" description="Disordered" evidence="1">
    <location>
        <begin position="281"/>
        <end position="313"/>
    </location>
</feature>